<dbReference type="Proteomes" id="UP000595564">
    <property type="component" value="Chromosome"/>
</dbReference>
<keyword evidence="1" id="KW-0812">Transmembrane</keyword>
<reference evidence="2 3" key="1">
    <citation type="journal article" date="2012" name="Extremophiles">
        <title>Thermotomaculum hydrothermale gen. nov., sp. nov., a novel heterotrophic thermophile within the phylum Acidobacteria from a deep-sea hydrothermal vent chimney in the Southern Okinawa Trough.</title>
        <authorList>
            <person name="Izumi H."/>
            <person name="Nunoura T."/>
            <person name="Miyazaki M."/>
            <person name="Mino S."/>
            <person name="Toki T."/>
            <person name="Takai K."/>
            <person name="Sako Y."/>
            <person name="Sawabe T."/>
            <person name="Nakagawa S."/>
        </authorList>
    </citation>
    <scope>NUCLEOTIDE SEQUENCE [LARGE SCALE GENOMIC DNA]</scope>
    <source>
        <strain evidence="2 3">AC55</strain>
    </source>
</reference>
<feature type="transmembrane region" description="Helical" evidence="1">
    <location>
        <begin position="12"/>
        <end position="35"/>
    </location>
</feature>
<feature type="transmembrane region" description="Helical" evidence="1">
    <location>
        <begin position="240"/>
        <end position="261"/>
    </location>
</feature>
<organism evidence="2 3">
    <name type="scientific">Thermotomaculum hydrothermale</name>
    <dbReference type="NCBI Taxonomy" id="981385"/>
    <lineage>
        <taxon>Bacteria</taxon>
        <taxon>Pseudomonadati</taxon>
        <taxon>Acidobacteriota</taxon>
        <taxon>Holophagae</taxon>
        <taxon>Thermotomaculales</taxon>
        <taxon>Thermotomaculaceae</taxon>
        <taxon>Thermotomaculum</taxon>
    </lineage>
</organism>
<accession>A0A7R6PFQ5</accession>
<feature type="transmembrane region" description="Helical" evidence="1">
    <location>
        <begin position="165"/>
        <end position="183"/>
    </location>
</feature>
<proteinExistence type="predicted"/>
<feature type="transmembrane region" description="Helical" evidence="1">
    <location>
        <begin position="190"/>
        <end position="209"/>
    </location>
</feature>
<evidence type="ECO:0000313" key="3">
    <source>
        <dbReference type="Proteomes" id="UP000595564"/>
    </source>
</evidence>
<feature type="transmembrane region" description="Helical" evidence="1">
    <location>
        <begin position="439"/>
        <end position="459"/>
    </location>
</feature>
<feature type="transmembrane region" description="Helical" evidence="1">
    <location>
        <begin position="312"/>
        <end position="331"/>
    </location>
</feature>
<sequence length="499" mass="54111">MKRIFARGDFNAFFGLMLDNVTNLVVLTGILTGVFGYPLKIIMTRMIPATALGVMIGDLVYTYMAYRLMKKEGRDDVTAMPLGLDTPSTVGITLTVLGPVYLQTKDPYLTLYVGMSVLIIMGIIKVILSFLGEYVQKYFPEAGLLGSIGGIGLALLGFYPMLDVFKLPIVGIVALGIIVYAFFARKQMPFNIPPVFAAVTLGTILFYLLPARETITATTTFGFFIPHPDYSFVKGMRLAINYLPVAIPFGILTIVGGINVNESARLAGDNYKTRNILLTEAIATLIAGFCGGVAQSTPYIGHPAYKRMGARAGYTLATGLFIGIGGMLGIVGGIVNIIPVAAVAPILIFIGFEIAEQSYVVCKDEIPAVLFAFIPSIANLVQVQVNTFMGFFGKSVADLSGDILATYKAITVLGNGFILTAMLWGSMVSFLIRKNIKGFIFTNTIMIVFTLFGLIHSINPNGSIYIPKFEINYSTSIAIGYLIFTVLSVLMIKWDKSDR</sequence>
<keyword evidence="3" id="KW-1185">Reference proteome</keyword>
<dbReference type="PANTHER" id="PTHR31610">
    <property type="entry name" value="SLR0360 PROTEIN"/>
    <property type="match status" value="1"/>
</dbReference>
<feature type="transmembrane region" description="Helical" evidence="1">
    <location>
        <begin position="337"/>
        <end position="355"/>
    </location>
</feature>
<feature type="transmembrane region" description="Helical" evidence="1">
    <location>
        <begin position="108"/>
        <end position="131"/>
    </location>
</feature>
<name>A0A7R6PFQ5_9BACT</name>
<feature type="transmembrane region" description="Helical" evidence="1">
    <location>
        <begin position="138"/>
        <end position="159"/>
    </location>
</feature>
<dbReference type="EMBL" id="AP017470">
    <property type="protein sequence ID" value="BBB32898.1"/>
    <property type="molecule type" value="Genomic_DNA"/>
</dbReference>
<dbReference type="AlphaFoldDB" id="A0A7R6PFQ5"/>
<protein>
    <submittedName>
        <fullName evidence="2">Putative MFS transporter, AGZA family, xanthine/uracil permease</fullName>
    </submittedName>
</protein>
<feature type="transmembrane region" description="Helical" evidence="1">
    <location>
        <begin position="82"/>
        <end position="102"/>
    </location>
</feature>
<feature type="transmembrane region" description="Helical" evidence="1">
    <location>
        <begin position="471"/>
        <end position="492"/>
    </location>
</feature>
<keyword evidence="1" id="KW-1133">Transmembrane helix</keyword>
<dbReference type="PANTHER" id="PTHR31610:SF0">
    <property type="entry name" value="SLC26A_SULP TRANSPORTER DOMAIN-CONTAINING PROTEIN"/>
    <property type="match status" value="1"/>
</dbReference>
<dbReference type="KEGG" id="thyd:TTHT_1386"/>
<evidence type="ECO:0000313" key="2">
    <source>
        <dbReference type="EMBL" id="BBB32898.1"/>
    </source>
</evidence>
<gene>
    <name evidence="2" type="primary">pbuG</name>
    <name evidence="2" type="ORF">TTHT_1386</name>
</gene>
<feature type="transmembrane region" description="Helical" evidence="1">
    <location>
        <begin position="367"/>
        <end position="392"/>
    </location>
</feature>
<keyword evidence="1" id="KW-0472">Membrane</keyword>
<feature type="transmembrane region" description="Helical" evidence="1">
    <location>
        <begin position="41"/>
        <end position="61"/>
    </location>
</feature>
<feature type="transmembrane region" description="Helical" evidence="1">
    <location>
        <begin position="412"/>
        <end position="432"/>
    </location>
</feature>
<evidence type="ECO:0000256" key="1">
    <source>
        <dbReference type="SAM" id="Phobius"/>
    </source>
</evidence>
<dbReference type="RefSeq" id="WP_201327200.1">
    <property type="nucleotide sequence ID" value="NZ_AP017470.1"/>
</dbReference>